<dbReference type="InterPro" id="IPR055482">
    <property type="entry name" value="DUF7054"/>
</dbReference>
<gene>
    <name evidence="2" type="ORF">CTI12_AA138320</name>
</gene>
<evidence type="ECO:0000313" key="3">
    <source>
        <dbReference type="Proteomes" id="UP000245207"/>
    </source>
</evidence>
<dbReference type="Proteomes" id="UP000245207">
    <property type="component" value="Unassembled WGS sequence"/>
</dbReference>
<dbReference type="GO" id="GO:0009630">
    <property type="term" value="P:gravitropism"/>
    <property type="evidence" value="ECO:0007669"/>
    <property type="project" value="InterPro"/>
</dbReference>
<sequence>MCLTERPLSNTLLRYAKSCFSVNPSSKAQRDNQLPNSFTCINAASSDGEIFDGFQKIQALETDLLITDLATPNFGTYVEKMMKVETDTEDELKLVKEKLKKVLLTCSGKSRHVSATRGGSKILEEAANNEHEAIIDPLQHEVFCSEVGGPKTTIMKERRESLWELFQKTNRTEEKAKSISKCKRECWIKSDAECKPDTGTVEGKQCGMMHAHVANETKKVHLLVDGELVRIIRGVVGNVMDTALRAYALEHTLPVLGSNINDFVLYCPIAGTEALNPLEAIGSFGVRNFMLCKRPQVMEDVGNGKPVTV</sequence>
<dbReference type="GO" id="GO:2000012">
    <property type="term" value="P:regulation of auxin polar transport"/>
    <property type="evidence" value="ECO:0007669"/>
    <property type="project" value="InterPro"/>
</dbReference>
<accession>A0A2U1PLZ3</accession>
<dbReference type="InterPro" id="IPR038928">
    <property type="entry name" value="LAZY1"/>
</dbReference>
<evidence type="ECO:0000259" key="1">
    <source>
        <dbReference type="Pfam" id="PF23156"/>
    </source>
</evidence>
<comment type="caution">
    <text evidence="2">The sequence shown here is derived from an EMBL/GenBank/DDBJ whole genome shotgun (WGS) entry which is preliminary data.</text>
</comment>
<dbReference type="OrthoDB" id="1919859at2759"/>
<evidence type="ECO:0000313" key="2">
    <source>
        <dbReference type="EMBL" id="PWA86707.1"/>
    </source>
</evidence>
<dbReference type="Pfam" id="PF23156">
    <property type="entry name" value="DUF7054"/>
    <property type="match status" value="1"/>
</dbReference>
<keyword evidence="3" id="KW-1185">Reference proteome</keyword>
<dbReference type="PANTHER" id="PTHR34959">
    <property type="entry name" value="PROTEIN LAZY 1"/>
    <property type="match status" value="1"/>
</dbReference>
<protein>
    <recommendedName>
        <fullName evidence="1">DUF7054 domain-containing protein</fullName>
    </recommendedName>
</protein>
<proteinExistence type="predicted"/>
<organism evidence="2 3">
    <name type="scientific">Artemisia annua</name>
    <name type="common">Sweet wormwood</name>
    <dbReference type="NCBI Taxonomy" id="35608"/>
    <lineage>
        <taxon>Eukaryota</taxon>
        <taxon>Viridiplantae</taxon>
        <taxon>Streptophyta</taxon>
        <taxon>Embryophyta</taxon>
        <taxon>Tracheophyta</taxon>
        <taxon>Spermatophyta</taxon>
        <taxon>Magnoliopsida</taxon>
        <taxon>eudicotyledons</taxon>
        <taxon>Gunneridae</taxon>
        <taxon>Pentapetalae</taxon>
        <taxon>asterids</taxon>
        <taxon>campanulids</taxon>
        <taxon>Asterales</taxon>
        <taxon>Asteraceae</taxon>
        <taxon>Asteroideae</taxon>
        <taxon>Anthemideae</taxon>
        <taxon>Artemisiinae</taxon>
        <taxon>Artemisia</taxon>
    </lineage>
</organism>
<dbReference type="EMBL" id="PKPP01000989">
    <property type="protein sequence ID" value="PWA86707.1"/>
    <property type="molecule type" value="Genomic_DNA"/>
</dbReference>
<name>A0A2U1PLZ3_ARTAN</name>
<reference evidence="2 3" key="1">
    <citation type="journal article" date="2018" name="Mol. Plant">
        <title>The genome of Artemisia annua provides insight into the evolution of Asteraceae family and artemisinin biosynthesis.</title>
        <authorList>
            <person name="Shen Q."/>
            <person name="Zhang L."/>
            <person name="Liao Z."/>
            <person name="Wang S."/>
            <person name="Yan T."/>
            <person name="Shi P."/>
            <person name="Liu M."/>
            <person name="Fu X."/>
            <person name="Pan Q."/>
            <person name="Wang Y."/>
            <person name="Lv Z."/>
            <person name="Lu X."/>
            <person name="Zhang F."/>
            <person name="Jiang W."/>
            <person name="Ma Y."/>
            <person name="Chen M."/>
            <person name="Hao X."/>
            <person name="Li L."/>
            <person name="Tang Y."/>
            <person name="Lv G."/>
            <person name="Zhou Y."/>
            <person name="Sun X."/>
            <person name="Brodelius P.E."/>
            <person name="Rose J.K.C."/>
            <person name="Tang K."/>
        </authorList>
    </citation>
    <scope>NUCLEOTIDE SEQUENCE [LARGE SCALE GENOMIC DNA]</scope>
    <source>
        <strain evidence="3">cv. Huhao1</strain>
        <tissue evidence="2">Leaf</tissue>
    </source>
</reference>
<dbReference type="AlphaFoldDB" id="A0A2U1PLZ3"/>
<feature type="domain" description="DUF7054" evidence="1">
    <location>
        <begin position="235"/>
        <end position="292"/>
    </location>
</feature>
<dbReference type="PANTHER" id="PTHR34959:SF3">
    <property type="entry name" value="PROTEIN LAZY 1"/>
    <property type="match status" value="1"/>
</dbReference>